<organism evidence="2 3">
    <name type="scientific">Chara braunii</name>
    <name type="common">Braun's stonewort</name>
    <dbReference type="NCBI Taxonomy" id="69332"/>
    <lineage>
        <taxon>Eukaryota</taxon>
        <taxon>Viridiplantae</taxon>
        <taxon>Streptophyta</taxon>
        <taxon>Charophyceae</taxon>
        <taxon>Charales</taxon>
        <taxon>Characeae</taxon>
        <taxon>Chara</taxon>
    </lineage>
</organism>
<dbReference type="EMBL" id="BFEA01001892">
    <property type="protein sequence ID" value="GBG93471.1"/>
    <property type="molecule type" value="Genomic_DNA"/>
</dbReference>
<dbReference type="Proteomes" id="UP000265515">
    <property type="component" value="Unassembled WGS sequence"/>
</dbReference>
<dbReference type="STRING" id="69332.A0A388MFY7"/>
<feature type="region of interest" description="Disordered" evidence="1">
    <location>
        <begin position="91"/>
        <end position="155"/>
    </location>
</feature>
<accession>A0A388MFY7</accession>
<evidence type="ECO:0000313" key="2">
    <source>
        <dbReference type="EMBL" id="GBG93471.1"/>
    </source>
</evidence>
<gene>
    <name evidence="2" type="ORF">CBR_g71074</name>
</gene>
<name>A0A388MFY7_CHABU</name>
<feature type="compositionally biased region" description="Polar residues" evidence="1">
    <location>
        <begin position="97"/>
        <end position="110"/>
    </location>
</feature>
<proteinExistence type="predicted"/>
<keyword evidence="3" id="KW-1185">Reference proteome</keyword>
<evidence type="ECO:0000313" key="3">
    <source>
        <dbReference type="Proteomes" id="UP000265515"/>
    </source>
</evidence>
<sequence length="187" mass="20502">VGCGTTSLPGYFESSMSQEEFKQAQKHILEADRVEIRDPEHLYNYRVFKRVFGEENPPGKGRWGEICCEGCGFDLQFDNQVFCLTCGKYPARRKSPTDSPSSEAPGSSIPSKGHDTEQQSTKGTSAVAGPQNVPLQGHQHTGKTGEREGKQGGAIRQGRSRFVAKVFLWGLVSFIAKDVFAMLTRGG</sequence>
<comment type="caution">
    <text evidence="2">The sequence shown here is derived from an EMBL/GenBank/DDBJ whole genome shotgun (WGS) entry which is preliminary data.</text>
</comment>
<dbReference type="Gramene" id="GBG93471">
    <property type="protein sequence ID" value="GBG93471"/>
    <property type="gene ID" value="CBR_g71074"/>
</dbReference>
<dbReference type="AlphaFoldDB" id="A0A388MFY7"/>
<evidence type="ECO:0000256" key="1">
    <source>
        <dbReference type="SAM" id="MobiDB-lite"/>
    </source>
</evidence>
<dbReference type="OrthoDB" id="409189at2759"/>
<reference evidence="2 3" key="1">
    <citation type="journal article" date="2018" name="Cell">
        <title>The Chara Genome: Secondary Complexity and Implications for Plant Terrestrialization.</title>
        <authorList>
            <person name="Nishiyama T."/>
            <person name="Sakayama H."/>
            <person name="Vries J.D."/>
            <person name="Buschmann H."/>
            <person name="Saint-Marcoux D."/>
            <person name="Ullrich K.K."/>
            <person name="Haas F.B."/>
            <person name="Vanderstraeten L."/>
            <person name="Becker D."/>
            <person name="Lang D."/>
            <person name="Vosolsobe S."/>
            <person name="Rombauts S."/>
            <person name="Wilhelmsson P.K.I."/>
            <person name="Janitza P."/>
            <person name="Kern R."/>
            <person name="Heyl A."/>
            <person name="Rumpler F."/>
            <person name="Villalobos L.I.A.C."/>
            <person name="Clay J.M."/>
            <person name="Skokan R."/>
            <person name="Toyoda A."/>
            <person name="Suzuki Y."/>
            <person name="Kagoshima H."/>
            <person name="Schijlen E."/>
            <person name="Tajeshwar N."/>
            <person name="Catarino B."/>
            <person name="Hetherington A.J."/>
            <person name="Saltykova A."/>
            <person name="Bonnot C."/>
            <person name="Breuninger H."/>
            <person name="Symeonidi A."/>
            <person name="Radhakrishnan G.V."/>
            <person name="Van Nieuwerburgh F."/>
            <person name="Deforce D."/>
            <person name="Chang C."/>
            <person name="Karol K.G."/>
            <person name="Hedrich R."/>
            <person name="Ulvskov P."/>
            <person name="Glockner G."/>
            <person name="Delwiche C.F."/>
            <person name="Petrasek J."/>
            <person name="Van de Peer Y."/>
            <person name="Friml J."/>
            <person name="Beilby M."/>
            <person name="Dolan L."/>
            <person name="Kohara Y."/>
            <person name="Sugano S."/>
            <person name="Fujiyama A."/>
            <person name="Delaux P.-M."/>
            <person name="Quint M."/>
            <person name="TheiBen G."/>
            <person name="Hagemann M."/>
            <person name="Harholt J."/>
            <person name="Dunand C."/>
            <person name="Zachgo S."/>
            <person name="Langdale J."/>
            <person name="Maumus F."/>
            <person name="Straeten D.V.D."/>
            <person name="Gould S.B."/>
            <person name="Rensing S.A."/>
        </authorList>
    </citation>
    <scope>NUCLEOTIDE SEQUENCE [LARGE SCALE GENOMIC DNA]</scope>
    <source>
        <strain evidence="2 3">S276</strain>
    </source>
</reference>
<feature type="non-terminal residue" evidence="2">
    <location>
        <position position="1"/>
    </location>
</feature>
<protein>
    <submittedName>
        <fullName evidence="2">Uncharacterized protein</fullName>
    </submittedName>
</protein>